<evidence type="ECO:0000259" key="13">
    <source>
        <dbReference type="PROSITE" id="PS00125"/>
    </source>
</evidence>
<proteinExistence type="inferred from homology"/>
<evidence type="ECO:0000256" key="9">
    <source>
        <dbReference type="ARBA" id="ARBA00054219"/>
    </source>
</evidence>
<keyword evidence="15" id="KW-1185">Reference proteome</keyword>
<dbReference type="InterPro" id="IPR004296">
    <property type="entry name" value="DUF236"/>
</dbReference>
<evidence type="ECO:0000256" key="6">
    <source>
        <dbReference type="ARBA" id="ARBA00037818"/>
    </source>
</evidence>
<dbReference type="GO" id="GO:0004722">
    <property type="term" value="F:protein serine/threonine phosphatase activity"/>
    <property type="evidence" value="ECO:0007669"/>
    <property type="project" value="UniProtKB-EC"/>
</dbReference>
<evidence type="ECO:0000313" key="14">
    <source>
        <dbReference type="EMBL" id="VBB31634.1"/>
    </source>
</evidence>
<dbReference type="InterPro" id="IPR031675">
    <property type="entry name" value="STPPase_N"/>
</dbReference>
<dbReference type="GO" id="GO:0005634">
    <property type="term" value="C:nucleus"/>
    <property type="evidence" value="ECO:0007669"/>
    <property type="project" value="TreeGrafter"/>
</dbReference>
<dbReference type="InterPro" id="IPR004843">
    <property type="entry name" value="Calcineurin-like_PHP"/>
</dbReference>
<evidence type="ECO:0000256" key="4">
    <source>
        <dbReference type="ARBA" id="ARBA00022912"/>
    </source>
</evidence>
<dbReference type="Pfam" id="PF03057">
    <property type="entry name" value="DUF236"/>
    <property type="match status" value="2"/>
</dbReference>
<evidence type="ECO:0000256" key="10">
    <source>
        <dbReference type="RuleBase" id="RU004273"/>
    </source>
</evidence>
<dbReference type="InterPro" id="IPR029052">
    <property type="entry name" value="Metallo-depent_PP-like"/>
</dbReference>
<evidence type="ECO:0000256" key="5">
    <source>
        <dbReference type="ARBA" id="ARBA00023211"/>
    </source>
</evidence>
<dbReference type="GO" id="GO:0000785">
    <property type="term" value="C:chromatin"/>
    <property type="evidence" value="ECO:0007669"/>
    <property type="project" value="UniProtKB-ARBA"/>
</dbReference>
<feature type="region of interest" description="Disordered" evidence="11">
    <location>
        <begin position="418"/>
        <end position="447"/>
    </location>
</feature>
<keyword evidence="3 10" id="KW-0378">Hydrolase</keyword>
<protein>
    <recommendedName>
        <fullName evidence="10">Serine/threonine-protein phosphatase</fullName>
        <ecNumber evidence="10">3.1.3.16</ecNumber>
    </recommendedName>
</protein>
<dbReference type="Proteomes" id="UP000276991">
    <property type="component" value="Unassembled WGS sequence"/>
</dbReference>
<dbReference type="InterPro" id="IPR050341">
    <property type="entry name" value="PP1_catalytic_subunit"/>
</dbReference>
<dbReference type="GO" id="GO:0031272">
    <property type="term" value="P:regulation of pseudopodium assembly"/>
    <property type="evidence" value="ECO:0007669"/>
    <property type="project" value="UniProtKB-ARBA"/>
</dbReference>
<comment type="subcellular location">
    <subcellularLocation>
        <location evidence="6">Cell projection</location>
        <location evidence="6">Pseudopodium</location>
    </subcellularLocation>
</comment>
<dbReference type="GO" id="GO:0018991">
    <property type="term" value="P:egg-laying behavior"/>
    <property type="evidence" value="ECO:0007669"/>
    <property type="project" value="UniProtKB-ARBA"/>
</dbReference>
<evidence type="ECO:0000256" key="12">
    <source>
        <dbReference type="SAM" id="Phobius"/>
    </source>
</evidence>
<evidence type="ECO:0000256" key="8">
    <source>
        <dbReference type="ARBA" id="ARBA00048336"/>
    </source>
</evidence>
<organism evidence="14 15">
    <name type="scientific">Acanthocheilonema viteae</name>
    <name type="common">Filarial nematode worm</name>
    <name type="synonym">Dipetalonema viteae</name>
    <dbReference type="NCBI Taxonomy" id="6277"/>
    <lineage>
        <taxon>Eukaryota</taxon>
        <taxon>Metazoa</taxon>
        <taxon>Ecdysozoa</taxon>
        <taxon>Nematoda</taxon>
        <taxon>Chromadorea</taxon>
        <taxon>Rhabditida</taxon>
        <taxon>Spirurina</taxon>
        <taxon>Spiruromorpha</taxon>
        <taxon>Filarioidea</taxon>
        <taxon>Onchocercidae</taxon>
        <taxon>Acanthocheilonema</taxon>
    </lineage>
</organism>
<dbReference type="PANTHER" id="PTHR11668:SF398">
    <property type="entry name" value="SERINE_THREONINE-PROTEIN PHOSPHATASE"/>
    <property type="match status" value="1"/>
</dbReference>
<dbReference type="GO" id="GO:0007060">
    <property type="term" value="P:male meiosis chromosome segregation"/>
    <property type="evidence" value="ECO:0007669"/>
    <property type="project" value="UniProtKB-ARBA"/>
</dbReference>
<comment type="function">
    <text evidence="9">Probable phosphatase which plays a redundant role with gsp-4 in spermatogenesis by regulating sister chromatid segregation during meiosis. In addition, involved in sperm motility by controlling the dynamic disassembly of major sperm proteins (MSP) in the spermatozoan pseudopodium.</text>
</comment>
<keyword evidence="12" id="KW-0812">Transmembrane</keyword>
<dbReference type="Pfam" id="PF00149">
    <property type="entry name" value="Metallophos"/>
    <property type="match status" value="1"/>
</dbReference>
<feature type="non-terminal residue" evidence="14">
    <location>
        <position position="520"/>
    </location>
</feature>
<sequence>MTRIDVDDLILRLLSVGQPNKGLTKTVREPEIASLCHKAREIFMAQPSLIEIDPPVRICGDTHGQYGDLLRIFGRGGFPPLANYLFLGDYVDRGPQNLETIILLFCYKVKFPNNFFLLRGNHECANVNRVYGFYEECMRRFNSAQLWEIFQDTFQCMPLTALVGERILCMHGGISPQLKSLQQLREIKRPTNIASPSLEMDLLWADPVIGISGFQINIRGASFGFGSDILATLCKKLNIDMVARAHQVVQDGYEFFGARKCVTIFSAPHYCGQFDNAAAIMSVDQNLLCSFQILRPTIGAAEIITDYELVVSVKHFRRELAETEMKSYGKILIASAVIAVLMTFISLIIILHIFIYMRWGITRQLILLNAKVCVLESRLGTRQLSEELQKKLCEEIGVTFKTIQNERQKFAQEVVNEKNIPKSKTAQSPPSEKQIEEDKKAPVKASRRSVVAPEQQIIKVPEIGGMADQADPKYQTLVGMDNEKIFVEKKAPTVGGMVNQADPSYQTLVGMNNSNIFQEK</sequence>
<name>A0A498SNS4_ACAVI</name>
<gene>
    <name evidence="14" type="ORF">NAV_LOCUS6425</name>
</gene>
<dbReference type="AlphaFoldDB" id="A0A498SNS4"/>
<dbReference type="PROSITE" id="PS00125">
    <property type="entry name" value="SER_THR_PHOSPHATASE"/>
    <property type="match status" value="1"/>
</dbReference>
<dbReference type="Pfam" id="PF16891">
    <property type="entry name" value="STPPase_N"/>
    <property type="match status" value="1"/>
</dbReference>
<feature type="compositionally biased region" description="Polar residues" evidence="11">
    <location>
        <begin position="422"/>
        <end position="431"/>
    </location>
</feature>
<dbReference type="OrthoDB" id="10328641at2759"/>
<evidence type="ECO:0000256" key="7">
    <source>
        <dbReference type="ARBA" id="ARBA00047761"/>
    </source>
</evidence>
<dbReference type="GO" id="GO:0046872">
    <property type="term" value="F:metal ion binding"/>
    <property type="evidence" value="ECO:0007669"/>
    <property type="project" value="UniProtKB-KW"/>
</dbReference>
<comment type="similarity">
    <text evidence="1 10">Belongs to the PPP phosphatase family.</text>
</comment>
<accession>A0A498SNS4</accession>
<keyword evidence="12" id="KW-0472">Membrane</keyword>
<evidence type="ECO:0000256" key="11">
    <source>
        <dbReference type="SAM" id="MobiDB-lite"/>
    </source>
</evidence>
<evidence type="ECO:0000256" key="2">
    <source>
        <dbReference type="ARBA" id="ARBA00022723"/>
    </source>
</evidence>
<keyword evidence="12" id="KW-1133">Transmembrane helix</keyword>
<keyword evidence="5" id="KW-0464">Manganese</keyword>
<comment type="catalytic activity">
    <reaction evidence="7">
        <text>O-phospho-L-seryl-[protein] + H2O = L-seryl-[protein] + phosphate</text>
        <dbReference type="Rhea" id="RHEA:20629"/>
        <dbReference type="Rhea" id="RHEA-COMP:9863"/>
        <dbReference type="Rhea" id="RHEA-COMP:11604"/>
        <dbReference type="ChEBI" id="CHEBI:15377"/>
        <dbReference type="ChEBI" id="CHEBI:29999"/>
        <dbReference type="ChEBI" id="CHEBI:43474"/>
        <dbReference type="ChEBI" id="CHEBI:83421"/>
        <dbReference type="EC" id="3.1.3.16"/>
    </reaction>
</comment>
<dbReference type="SMART" id="SM00156">
    <property type="entry name" value="PP2Ac"/>
    <property type="match status" value="1"/>
</dbReference>
<dbReference type="STRING" id="6277.A0A498SNS4"/>
<dbReference type="EMBL" id="UPTC01001317">
    <property type="protein sequence ID" value="VBB31634.1"/>
    <property type="molecule type" value="Genomic_DNA"/>
</dbReference>
<dbReference type="GO" id="GO:0031143">
    <property type="term" value="C:pseudopodium"/>
    <property type="evidence" value="ECO:0007669"/>
    <property type="project" value="UniProtKB-SubCell"/>
</dbReference>
<evidence type="ECO:0000256" key="1">
    <source>
        <dbReference type="ARBA" id="ARBA00008294"/>
    </source>
</evidence>
<keyword evidence="2" id="KW-0479">Metal-binding</keyword>
<dbReference type="PANTHER" id="PTHR11668">
    <property type="entry name" value="SERINE/THREONINE PROTEIN PHOSPHATASE"/>
    <property type="match status" value="1"/>
</dbReference>
<reference evidence="14 15" key="1">
    <citation type="submission" date="2018-08" db="EMBL/GenBank/DDBJ databases">
        <authorList>
            <person name="Laetsch R D."/>
            <person name="Stevens L."/>
            <person name="Kumar S."/>
            <person name="Blaxter L. M."/>
        </authorList>
    </citation>
    <scope>NUCLEOTIDE SEQUENCE [LARGE SCALE GENOMIC DNA]</scope>
</reference>
<dbReference type="EC" id="3.1.3.16" evidence="10"/>
<feature type="domain" description="Serine/threonine specific protein phosphatases" evidence="13">
    <location>
        <begin position="118"/>
        <end position="123"/>
    </location>
</feature>
<dbReference type="GO" id="GO:0005737">
    <property type="term" value="C:cytoplasm"/>
    <property type="evidence" value="ECO:0007669"/>
    <property type="project" value="TreeGrafter"/>
</dbReference>
<evidence type="ECO:0000313" key="15">
    <source>
        <dbReference type="Proteomes" id="UP000276991"/>
    </source>
</evidence>
<dbReference type="FunFam" id="3.60.21.10:FF:000026">
    <property type="entry name" value="Serine/threonine-protein phosphatase"/>
    <property type="match status" value="1"/>
</dbReference>
<dbReference type="Gene3D" id="3.60.21.10">
    <property type="match status" value="1"/>
</dbReference>
<evidence type="ECO:0000256" key="3">
    <source>
        <dbReference type="ARBA" id="ARBA00022801"/>
    </source>
</evidence>
<dbReference type="SUPFAM" id="SSF56300">
    <property type="entry name" value="Metallo-dependent phosphatases"/>
    <property type="match status" value="1"/>
</dbReference>
<keyword evidence="4" id="KW-0904">Protein phosphatase</keyword>
<dbReference type="PRINTS" id="PR00114">
    <property type="entry name" value="STPHPHTASE"/>
</dbReference>
<dbReference type="GO" id="GO:0097723">
    <property type="term" value="P:amoeboid sperm motility"/>
    <property type="evidence" value="ECO:0007669"/>
    <property type="project" value="UniProtKB-ARBA"/>
</dbReference>
<feature type="transmembrane region" description="Helical" evidence="12">
    <location>
        <begin position="331"/>
        <end position="355"/>
    </location>
</feature>
<comment type="catalytic activity">
    <reaction evidence="8 10">
        <text>O-phospho-L-threonyl-[protein] + H2O = L-threonyl-[protein] + phosphate</text>
        <dbReference type="Rhea" id="RHEA:47004"/>
        <dbReference type="Rhea" id="RHEA-COMP:11060"/>
        <dbReference type="Rhea" id="RHEA-COMP:11605"/>
        <dbReference type="ChEBI" id="CHEBI:15377"/>
        <dbReference type="ChEBI" id="CHEBI:30013"/>
        <dbReference type="ChEBI" id="CHEBI:43474"/>
        <dbReference type="ChEBI" id="CHEBI:61977"/>
        <dbReference type="EC" id="3.1.3.16"/>
    </reaction>
</comment>
<dbReference type="InterPro" id="IPR006186">
    <property type="entry name" value="Ser/Thr-sp_prot-phosphatase"/>
</dbReference>